<dbReference type="InterPro" id="IPR038765">
    <property type="entry name" value="Papain-like_cys_pep_sf"/>
</dbReference>
<protein>
    <recommendedName>
        <fullName evidence="7">Ubiquitin carboxyl-terminal hydrolase</fullName>
        <ecNumber evidence="7">3.4.19.12</ecNumber>
    </recommendedName>
</protein>
<organism evidence="10 11">
    <name type="scientific">Steinernema glaseri</name>
    <dbReference type="NCBI Taxonomy" id="37863"/>
    <lineage>
        <taxon>Eukaryota</taxon>
        <taxon>Metazoa</taxon>
        <taxon>Ecdysozoa</taxon>
        <taxon>Nematoda</taxon>
        <taxon>Chromadorea</taxon>
        <taxon>Rhabditida</taxon>
        <taxon>Tylenchina</taxon>
        <taxon>Panagrolaimomorpha</taxon>
        <taxon>Strongyloidoidea</taxon>
        <taxon>Steinernematidae</taxon>
        <taxon>Steinernema</taxon>
    </lineage>
</organism>
<feature type="domain" description="USP" evidence="9">
    <location>
        <begin position="100"/>
        <end position="473"/>
    </location>
</feature>
<accession>A0A1I7YIL1</accession>
<evidence type="ECO:0000256" key="6">
    <source>
        <dbReference type="ARBA" id="ARBA00022807"/>
    </source>
</evidence>
<dbReference type="AlphaFoldDB" id="A0A1I7YIL1"/>
<name>A0A1I7YIL1_9BILA</name>
<dbReference type="InterPro" id="IPR000626">
    <property type="entry name" value="Ubiquitin-like_dom"/>
</dbReference>
<dbReference type="Proteomes" id="UP000095287">
    <property type="component" value="Unplaced"/>
</dbReference>
<dbReference type="EC" id="3.4.19.12" evidence="7"/>
<dbReference type="Pfam" id="PF00443">
    <property type="entry name" value="UCH"/>
    <property type="match status" value="1"/>
</dbReference>
<dbReference type="SMART" id="SM00213">
    <property type="entry name" value="UBQ"/>
    <property type="match status" value="1"/>
</dbReference>
<dbReference type="GO" id="GO:0061136">
    <property type="term" value="P:regulation of proteasomal protein catabolic process"/>
    <property type="evidence" value="ECO:0007669"/>
    <property type="project" value="TreeGrafter"/>
</dbReference>
<reference evidence="11" key="1">
    <citation type="submission" date="2016-11" db="UniProtKB">
        <authorList>
            <consortium name="WormBaseParasite"/>
        </authorList>
    </citation>
    <scope>IDENTIFICATION</scope>
</reference>
<evidence type="ECO:0000256" key="3">
    <source>
        <dbReference type="ARBA" id="ARBA00022670"/>
    </source>
</evidence>
<dbReference type="PROSITE" id="PS50053">
    <property type="entry name" value="UBIQUITIN_2"/>
    <property type="match status" value="1"/>
</dbReference>
<dbReference type="InterPro" id="IPR028889">
    <property type="entry name" value="USP"/>
</dbReference>
<dbReference type="PROSITE" id="PS00973">
    <property type="entry name" value="USP_2"/>
    <property type="match status" value="1"/>
</dbReference>
<evidence type="ECO:0000256" key="2">
    <source>
        <dbReference type="ARBA" id="ARBA00008739"/>
    </source>
</evidence>
<dbReference type="InterPro" id="IPR044635">
    <property type="entry name" value="UBP14-like"/>
</dbReference>
<dbReference type="WBParaSite" id="L893_g16751.t1">
    <property type="protein sequence ID" value="L893_g16751.t1"/>
    <property type="gene ID" value="L893_g16751"/>
</dbReference>
<proteinExistence type="inferred from homology"/>
<dbReference type="FunFam" id="3.90.70.10:FF:000032">
    <property type="entry name" value="Ubiquitin carboxyl-terminal hydrolase 14"/>
    <property type="match status" value="1"/>
</dbReference>
<evidence type="ECO:0000256" key="7">
    <source>
        <dbReference type="RuleBase" id="RU366025"/>
    </source>
</evidence>
<comment type="catalytic activity">
    <reaction evidence="1 7">
        <text>Thiol-dependent hydrolysis of ester, thioester, amide, peptide and isopeptide bonds formed by the C-terminal Gly of ubiquitin (a 76-residue protein attached to proteins as an intracellular targeting signal).</text>
        <dbReference type="EC" id="3.4.19.12"/>
    </reaction>
</comment>
<dbReference type="GO" id="GO:0070628">
    <property type="term" value="F:proteasome binding"/>
    <property type="evidence" value="ECO:0007669"/>
    <property type="project" value="TreeGrafter"/>
</dbReference>
<feature type="domain" description="Ubiquitin-like" evidence="8">
    <location>
        <begin position="2"/>
        <end position="69"/>
    </location>
</feature>
<evidence type="ECO:0000259" key="9">
    <source>
        <dbReference type="PROSITE" id="PS50235"/>
    </source>
</evidence>
<keyword evidence="4 7" id="KW-0833">Ubl conjugation pathway</keyword>
<dbReference type="GO" id="GO:0004843">
    <property type="term" value="F:cysteine-type deubiquitinase activity"/>
    <property type="evidence" value="ECO:0007669"/>
    <property type="project" value="UniProtKB-UniRule"/>
</dbReference>
<dbReference type="Gene3D" id="3.90.70.10">
    <property type="entry name" value="Cysteine proteinases"/>
    <property type="match status" value="1"/>
</dbReference>
<dbReference type="InterPro" id="IPR001394">
    <property type="entry name" value="Peptidase_C19_UCH"/>
</dbReference>
<dbReference type="PANTHER" id="PTHR43982">
    <property type="entry name" value="UBIQUITIN CARBOXYL-TERMINAL HYDROLASE"/>
    <property type="match status" value="1"/>
</dbReference>
<dbReference type="GO" id="GO:0016579">
    <property type="term" value="P:protein deubiquitination"/>
    <property type="evidence" value="ECO:0007669"/>
    <property type="project" value="InterPro"/>
</dbReference>
<evidence type="ECO:0000256" key="5">
    <source>
        <dbReference type="ARBA" id="ARBA00022801"/>
    </source>
</evidence>
<dbReference type="PROSITE" id="PS00972">
    <property type="entry name" value="USP_1"/>
    <property type="match status" value="1"/>
</dbReference>
<dbReference type="CDD" id="cd02657">
    <property type="entry name" value="Peptidase_C19A"/>
    <property type="match status" value="1"/>
</dbReference>
<keyword evidence="6 7" id="KW-0788">Thiol protease</keyword>
<dbReference type="InterPro" id="IPR029071">
    <property type="entry name" value="Ubiquitin-like_domsf"/>
</dbReference>
<dbReference type="CDD" id="cd16104">
    <property type="entry name" value="Ubl_USP14_like"/>
    <property type="match status" value="1"/>
</dbReference>
<keyword evidence="5 7" id="KW-0378">Hydrolase</keyword>
<dbReference type="SUPFAM" id="SSF54001">
    <property type="entry name" value="Cysteine proteinases"/>
    <property type="match status" value="1"/>
</dbReference>
<keyword evidence="10" id="KW-1185">Reference proteome</keyword>
<evidence type="ECO:0000313" key="10">
    <source>
        <dbReference type="Proteomes" id="UP000095287"/>
    </source>
</evidence>
<dbReference type="InterPro" id="IPR018200">
    <property type="entry name" value="USP_CS"/>
</dbReference>
<dbReference type="SUPFAM" id="SSF54236">
    <property type="entry name" value="Ubiquitin-like"/>
    <property type="match status" value="1"/>
</dbReference>
<evidence type="ECO:0000256" key="4">
    <source>
        <dbReference type="ARBA" id="ARBA00022786"/>
    </source>
</evidence>
<dbReference type="GO" id="GO:0043161">
    <property type="term" value="P:proteasome-mediated ubiquitin-dependent protein catabolic process"/>
    <property type="evidence" value="ECO:0007669"/>
    <property type="project" value="InterPro"/>
</dbReference>
<evidence type="ECO:0000256" key="1">
    <source>
        <dbReference type="ARBA" id="ARBA00000707"/>
    </source>
</evidence>
<dbReference type="Gene3D" id="3.10.20.90">
    <property type="entry name" value="Phosphatidylinositol 3-kinase Catalytic Subunit, Chain A, domain 1"/>
    <property type="match status" value="1"/>
</dbReference>
<dbReference type="PROSITE" id="PS50235">
    <property type="entry name" value="USP_3"/>
    <property type="match status" value="1"/>
</dbReference>
<sequence>MTNVVVKWAGQKYEVVADFDDSPQIFKAQLYALTGVPPERQKVVAKGRTIGDDSWNGVKLPNGGMIMLLGSADAVPQAITPSSSDSAANNDGKKQIVLPAGMKNLGNTCYMNATLQSFRVIPELMDAIKSYQGSTQSHDGERYHQMTSAIKGLYSNMSSAKREEDGSASVIPFMALQALHTTFPQFNARDNQGQMMQQDANECFSEVLRLLLTQLSRSSPETSKKITQYLEGRMTHTLKCLESESEPPQTSEERFVQLSCYLSQEVKYLQLGIKNRLTEELEKESPVLQRNAKYEKKSLIARLPAYLSVQMVRFFYKEKDQICAKILKDVKFPMVLDVFDMCTPELQAKLLPMREQFKAYEDKKVEQLRQSKLNTGTGGPDAMETDEKKEIVPSSFEDDEGSNNSGFYELKAVITHKGRSSNSGHYVAWVRIDDEKWAKCDDDEVSLITGEEVLKLSGGGDWHCAYVLVYGPRTLYKL</sequence>
<comment type="similarity">
    <text evidence="2">Belongs to the peptidase C19 family. USP14/UBP6 subfamily.</text>
</comment>
<dbReference type="PANTHER" id="PTHR43982:SF1">
    <property type="entry name" value="UBIQUITIN CARBOXYL-TERMINAL HYDROLASE 14"/>
    <property type="match status" value="1"/>
</dbReference>
<evidence type="ECO:0000313" key="11">
    <source>
        <dbReference type="WBParaSite" id="L893_g16751.t1"/>
    </source>
</evidence>
<keyword evidence="3 7" id="KW-0645">Protease</keyword>
<evidence type="ECO:0000259" key="8">
    <source>
        <dbReference type="PROSITE" id="PS50053"/>
    </source>
</evidence>